<proteinExistence type="predicted"/>
<evidence type="ECO:0000313" key="7">
    <source>
        <dbReference type="Proteomes" id="UP000005744"/>
    </source>
</evidence>
<dbReference type="EMBL" id="JH600070">
    <property type="protein sequence ID" value="EIJ42526.1"/>
    <property type="molecule type" value="Genomic_DNA"/>
</dbReference>
<dbReference type="OrthoDB" id="527673at2"/>
<organism evidence="6 7">
    <name type="scientific">Beggiatoa alba B18LD</name>
    <dbReference type="NCBI Taxonomy" id="395493"/>
    <lineage>
        <taxon>Bacteria</taxon>
        <taxon>Pseudomonadati</taxon>
        <taxon>Pseudomonadota</taxon>
        <taxon>Gammaproteobacteria</taxon>
        <taxon>Thiotrichales</taxon>
        <taxon>Thiotrichaceae</taxon>
        <taxon>Beggiatoa</taxon>
    </lineage>
</organism>
<dbReference type="Pfam" id="PF24827">
    <property type="entry name" value="AstE_AspA_cat"/>
    <property type="match status" value="1"/>
</dbReference>
<evidence type="ECO:0000313" key="6">
    <source>
        <dbReference type="EMBL" id="EIJ42526.1"/>
    </source>
</evidence>
<dbReference type="PANTHER" id="PTHR37326">
    <property type="entry name" value="BLL3975 PROTEIN"/>
    <property type="match status" value="1"/>
</dbReference>
<evidence type="ECO:0000256" key="1">
    <source>
        <dbReference type="ARBA" id="ARBA00001947"/>
    </source>
</evidence>
<dbReference type="GO" id="GO:0046872">
    <property type="term" value="F:metal ion binding"/>
    <property type="evidence" value="ECO:0007669"/>
    <property type="project" value="UniProtKB-KW"/>
</dbReference>
<protein>
    <submittedName>
        <fullName evidence="6">Putative deacylase</fullName>
    </submittedName>
</protein>
<accession>I3CFY3</accession>
<dbReference type="Gene3D" id="3.40.630.10">
    <property type="entry name" value="Zn peptidases"/>
    <property type="match status" value="1"/>
</dbReference>
<dbReference type="eggNOG" id="COG3608">
    <property type="taxonomic scope" value="Bacteria"/>
</dbReference>
<dbReference type="HOGENOM" id="CLU_062226_0_0_6"/>
<comment type="cofactor">
    <cofactor evidence="1">
        <name>Zn(2+)</name>
        <dbReference type="ChEBI" id="CHEBI:29105"/>
    </cofactor>
</comment>
<dbReference type="RefSeq" id="WP_002685550.1">
    <property type="nucleotide sequence ID" value="NZ_JH600070.1"/>
</dbReference>
<dbReference type="InterPro" id="IPR055438">
    <property type="entry name" value="AstE_AspA_cat"/>
</dbReference>
<evidence type="ECO:0000256" key="3">
    <source>
        <dbReference type="ARBA" id="ARBA00022801"/>
    </source>
</evidence>
<dbReference type="PANTHER" id="PTHR37326:SF1">
    <property type="entry name" value="BLL3975 PROTEIN"/>
    <property type="match status" value="1"/>
</dbReference>
<evidence type="ECO:0000256" key="4">
    <source>
        <dbReference type="ARBA" id="ARBA00022833"/>
    </source>
</evidence>
<dbReference type="SUPFAM" id="SSF53187">
    <property type="entry name" value="Zn-dependent exopeptidases"/>
    <property type="match status" value="1"/>
</dbReference>
<evidence type="ECO:0000256" key="2">
    <source>
        <dbReference type="ARBA" id="ARBA00022723"/>
    </source>
</evidence>
<dbReference type="InterPro" id="IPR053138">
    <property type="entry name" value="N-alpha-Ac-DABA_deacetylase"/>
</dbReference>
<keyword evidence="2" id="KW-0479">Metal-binding</keyword>
<dbReference type="AlphaFoldDB" id="I3CFY3"/>
<sequence>MMKTSATVALISPSPLTQRSLLVHRYGAVGARPKAYLQAGLHADELPGLLVLHHLQTLLDKAEENNDIIGEIVIVPVANPIGLGQHLNGHLVGRFDFETGKNFNRDFPNLTTAVLEKITPQLTNSAPQNVQLIRDCLQTLLQTKTLETEPEGLKRALLRLSIDADYVLDLHCDGEAIVHLYVSKHHEAQGVQLGAQLGAKTILLEDNAGGDPFDEANAGIWWKLREQLPTSIPLPLACFATTIELRGQADVDETLARSDALNLFRYLQRCGLIAGHIEPLPTALCEPTPLEGTDVLKAPIAGVLAYHKTLGEYVHAGEVVADVVNITASSPEQARIPVISQTDGIIFARRLEKLVRPGESFCKIAGKHKLAHREYGKLLGNK</sequence>
<keyword evidence="4" id="KW-0862">Zinc</keyword>
<dbReference type="GO" id="GO:0016788">
    <property type="term" value="F:hydrolase activity, acting on ester bonds"/>
    <property type="evidence" value="ECO:0007669"/>
    <property type="project" value="InterPro"/>
</dbReference>
<feature type="domain" description="Succinylglutamate desuccinylase/Aspartoacylase catalytic" evidence="5">
    <location>
        <begin position="33"/>
        <end position="260"/>
    </location>
</feature>
<reference evidence="6 7" key="1">
    <citation type="submission" date="2011-11" db="EMBL/GenBank/DDBJ databases">
        <title>Improved High-Quality Draft sequence of Beggiatoa alba B18lD.</title>
        <authorList>
            <consortium name="US DOE Joint Genome Institute"/>
            <person name="Lucas S."/>
            <person name="Han J."/>
            <person name="Lapidus A."/>
            <person name="Cheng J.-F."/>
            <person name="Goodwin L."/>
            <person name="Pitluck S."/>
            <person name="Peters L."/>
            <person name="Mikhailova N."/>
            <person name="Held B."/>
            <person name="Detter J.C."/>
            <person name="Han C."/>
            <person name="Tapia R."/>
            <person name="Land M."/>
            <person name="Hauser L."/>
            <person name="Kyrpides N."/>
            <person name="Ivanova N."/>
            <person name="Pagani I."/>
            <person name="Samuel K."/>
            <person name="Teske A."/>
            <person name="Mueller J."/>
            <person name="Woyke T."/>
        </authorList>
    </citation>
    <scope>NUCLEOTIDE SEQUENCE [LARGE SCALE GENOMIC DNA]</scope>
    <source>
        <strain evidence="6 7">B18LD</strain>
    </source>
</reference>
<keyword evidence="3" id="KW-0378">Hydrolase</keyword>
<gene>
    <name evidence="6" type="ORF">BegalDRAFT_1647</name>
</gene>
<evidence type="ECO:0000259" key="5">
    <source>
        <dbReference type="Pfam" id="PF24827"/>
    </source>
</evidence>
<keyword evidence="7" id="KW-1185">Reference proteome</keyword>
<dbReference type="Proteomes" id="UP000005744">
    <property type="component" value="Unassembled WGS sequence"/>
</dbReference>
<dbReference type="CDD" id="cd06250">
    <property type="entry name" value="M14_PaAOTO_like"/>
    <property type="match status" value="1"/>
</dbReference>
<dbReference type="STRING" id="395493.BegalDRAFT_1647"/>
<name>I3CFY3_9GAMM</name>